<protein>
    <recommendedName>
        <fullName evidence="3">Apple domain-containing protein</fullName>
    </recommendedName>
</protein>
<dbReference type="EMBL" id="CAJPDS010000038">
    <property type="protein sequence ID" value="CAF9925287.1"/>
    <property type="molecule type" value="Genomic_DNA"/>
</dbReference>
<keyword evidence="2" id="KW-1185">Reference proteome</keyword>
<evidence type="ECO:0000313" key="2">
    <source>
        <dbReference type="Proteomes" id="UP000664521"/>
    </source>
</evidence>
<reference evidence="1" key="1">
    <citation type="submission" date="2021-03" db="EMBL/GenBank/DDBJ databases">
        <authorList>
            <person name="Tagirdzhanova G."/>
        </authorList>
    </citation>
    <scope>NUCLEOTIDE SEQUENCE</scope>
</reference>
<evidence type="ECO:0008006" key="3">
    <source>
        <dbReference type="Google" id="ProtNLM"/>
    </source>
</evidence>
<evidence type="ECO:0000313" key="1">
    <source>
        <dbReference type="EMBL" id="CAF9925287.1"/>
    </source>
</evidence>
<accession>A0A8H3FHI0</accession>
<sequence>MGSLYIAAEKQAPFTIHCKTDYPGSDMLGVWVFTFADCMEACATYNVLRKTPPCYAVTYKFGTSDTEQGGQGNCWLKESDNVAARSKNTTDSGVFNFEKSFNQVQFLRSNMATSQRRRAVTTGPLKRIYNRDTQTSKARALLPPEDATSQLVA</sequence>
<organism evidence="1 2">
    <name type="scientific">Heterodermia speciosa</name>
    <dbReference type="NCBI Taxonomy" id="116794"/>
    <lineage>
        <taxon>Eukaryota</taxon>
        <taxon>Fungi</taxon>
        <taxon>Dikarya</taxon>
        <taxon>Ascomycota</taxon>
        <taxon>Pezizomycotina</taxon>
        <taxon>Lecanoromycetes</taxon>
        <taxon>OSLEUM clade</taxon>
        <taxon>Lecanoromycetidae</taxon>
        <taxon>Caliciales</taxon>
        <taxon>Physciaceae</taxon>
        <taxon>Heterodermia</taxon>
    </lineage>
</organism>
<comment type="caution">
    <text evidence="1">The sequence shown here is derived from an EMBL/GenBank/DDBJ whole genome shotgun (WGS) entry which is preliminary data.</text>
</comment>
<dbReference type="Proteomes" id="UP000664521">
    <property type="component" value="Unassembled WGS sequence"/>
</dbReference>
<dbReference type="AlphaFoldDB" id="A0A8H3FHI0"/>
<dbReference type="Gene3D" id="3.50.4.10">
    <property type="entry name" value="Hepatocyte Growth Factor"/>
    <property type="match status" value="1"/>
</dbReference>
<gene>
    <name evidence="1" type="ORF">HETSPECPRED_005796</name>
</gene>
<name>A0A8H3FHI0_9LECA</name>
<proteinExistence type="predicted"/>
<dbReference type="OrthoDB" id="5358884at2759"/>